<organism evidence="1">
    <name type="scientific">Anguilla anguilla</name>
    <name type="common">European freshwater eel</name>
    <name type="synonym">Muraena anguilla</name>
    <dbReference type="NCBI Taxonomy" id="7936"/>
    <lineage>
        <taxon>Eukaryota</taxon>
        <taxon>Metazoa</taxon>
        <taxon>Chordata</taxon>
        <taxon>Craniata</taxon>
        <taxon>Vertebrata</taxon>
        <taxon>Euteleostomi</taxon>
        <taxon>Actinopterygii</taxon>
        <taxon>Neopterygii</taxon>
        <taxon>Teleostei</taxon>
        <taxon>Anguilliformes</taxon>
        <taxon>Anguillidae</taxon>
        <taxon>Anguilla</taxon>
    </lineage>
</organism>
<reference evidence="1" key="2">
    <citation type="journal article" date="2015" name="Fish Shellfish Immunol.">
        <title>Early steps in the European eel (Anguilla anguilla)-Vibrio vulnificus interaction in the gills: Role of the RtxA13 toxin.</title>
        <authorList>
            <person name="Callol A."/>
            <person name="Pajuelo D."/>
            <person name="Ebbesson L."/>
            <person name="Teles M."/>
            <person name="MacKenzie S."/>
            <person name="Amaro C."/>
        </authorList>
    </citation>
    <scope>NUCLEOTIDE SEQUENCE</scope>
</reference>
<proteinExistence type="predicted"/>
<dbReference type="EMBL" id="GBXM01038864">
    <property type="protein sequence ID" value="JAH69713.1"/>
    <property type="molecule type" value="Transcribed_RNA"/>
</dbReference>
<accession>A0A0E9UXK7</accession>
<dbReference type="AlphaFoldDB" id="A0A0E9UXK7"/>
<evidence type="ECO:0000313" key="1">
    <source>
        <dbReference type="EMBL" id="JAH69713.1"/>
    </source>
</evidence>
<protein>
    <submittedName>
        <fullName evidence="1">Uncharacterized protein</fullName>
    </submittedName>
</protein>
<reference evidence="1" key="1">
    <citation type="submission" date="2014-11" db="EMBL/GenBank/DDBJ databases">
        <authorList>
            <person name="Amaro Gonzalez C."/>
        </authorList>
    </citation>
    <scope>NUCLEOTIDE SEQUENCE</scope>
</reference>
<name>A0A0E9UXK7_ANGAN</name>
<sequence length="65" mass="7446">MLNSKIKMKKQHCVHTKQPSSIRGWHAPAQFFRYMKENKKNLCENIGFFFQAPAFGSTVSGGPQM</sequence>